<evidence type="ECO:0000256" key="1">
    <source>
        <dbReference type="ARBA" id="ARBA00023015"/>
    </source>
</evidence>
<gene>
    <name evidence="6" type="ORF">ACFFU4_08785</name>
</gene>
<evidence type="ECO:0000259" key="5">
    <source>
        <dbReference type="PROSITE" id="PS50977"/>
    </source>
</evidence>
<keyword evidence="3" id="KW-0804">Transcription</keyword>
<dbReference type="InterPro" id="IPR050109">
    <property type="entry name" value="HTH-type_TetR-like_transc_reg"/>
</dbReference>
<dbReference type="EMBL" id="JBHMEC010000015">
    <property type="protein sequence ID" value="MFB9149841.1"/>
    <property type="molecule type" value="Genomic_DNA"/>
</dbReference>
<keyword evidence="1" id="KW-0805">Transcription regulation</keyword>
<sequence length="225" mass="24753">MPPATLPHPAPHDAHSYPQALTAEAEGLPKGQRTAQAIRIAACHLLEQSAPQDLTIAAICGRAGVANGTFYLYFPDQAQLLDDLLQGFASFLQTRMIQAGHSQPDHPMRAATEAYVHLFEANRGLMKCLVHHLDAFPAARAAFHRLNRDWIATVVEATRRRHARDGRDTLPEDELTRRAYALGGMTDHYLSSLHLSREPGLVSVSSDRAAVIATLTTLWERGLQP</sequence>
<dbReference type="Proteomes" id="UP001589670">
    <property type="component" value="Unassembled WGS sequence"/>
</dbReference>
<dbReference type="Gene3D" id="1.10.357.10">
    <property type="entry name" value="Tetracycline Repressor, domain 2"/>
    <property type="match status" value="1"/>
</dbReference>
<reference evidence="6 7" key="1">
    <citation type="submission" date="2024-09" db="EMBL/GenBank/DDBJ databases">
        <authorList>
            <person name="Sun Q."/>
            <person name="Mori K."/>
        </authorList>
    </citation>
    <scope>NUCLEOTIDE SEQUENCE [LARGE SCALE GENOMIC DNA]</scope>
    <source>
        <strain evidence="6 7">CECT 9424</strain>
    </source>
</reference>
<feature type="domain" description="HTH tetR-type" evidence="5">
    <location>
        <begin position="32"/>
        <end position="92"/>
    </location>
</feature>
<proteinExistence type="predicted"/>
<dbReference type="Pfam" id="PF00440">
    <property type="entry name" value="TetR_N"/>
    <property type="match status" value="1"/>
</dbReference>
<evidence type="ECO:0000256" key="2">
    <source>
        <dbReference type="ARBA" id="ARBA00023125"/>
    </source>
</evidence>
<dbReference type="SUPFAM" id="SSF46689">
    <property type="entry name" value="Homeodomain-like"/>
    <property type="match status" value="1"/>
</dbReference>
<keyword evidence="2 4" id="KW-0238">DNA-binding</keyword>
<dbReference type="Gene3D" id="1.10.10.60">
    <property type="entry name" value="Homeodomain-like"/>
    <property type="match status" value="1"/>
</dbReference>
<dbReference type="PANTHER" id="PTHR30055">
    <property type="entry name" value="HTH-TYPE TRANSCRIPTIONAL REGULATOR RUTR"/>
    <property type="match status" value="1"/>
</dbReference>
<dbReference type="PROSITE" id="PS50977">
    <property type="entry name" value="HTH_TETR_2"/>
    <property type="match status" value="1"/>
</dbReference>
<dbReference type="InterPro" id="IPR001647">
    <property type="entry name" value="HTH_TetR"/>
</dbReference>
<protein>
    <submittedName>
        <fullName evidence="6">TetR/AcrR family transcriptional regulator</fullName>
    </submittedName>
</protein>
<dbReference type="InterPro" id="IPR036271">
    <property type="entry name" value="Tet_transcr_reg_TetR-rel_C_sf"/>
</dbReference>
<dbReference type="RefSeq" id="WP_377069163.1">
    <property type="nucleotide sequence ID" value="NZ_JBHMEC010000015.1"/>
</dbReference>
<evidence type="ECO:0000313" key="7">
    <source>
        <dbReference type="Proteomes" id="UP001589670"/>
    </source>
</evidence>
<dbReference type="PANTHER" id="PTHR30055:SF234">
    <property type="entry name" value="HTH-TYPE TRANSCRIPTIONAL REGULATOR BETI"/>
    <property type="match status" value="1"/>
</dbReference>
<evidence type="ECO:0000256" key="3">
    <source>
        <dbReference type="ARBA" id="ARBA00023163"/>
    </source>
</evidence>
<dbReference type="SUPFAM" id="SSF48498">
    <property type="entry name" value="Tetracyclin repressor-like, C-terminal domain"/>
    <property type="match status" value="1"/>
</dbReference>
<accession>A0ABV5HZJ3</accession>
<evidence type="ECO:0000313" key="6">
    <source>
        <dbReference type="EMBL" id="MFB9149841.1"/>
    </source>
</evidence>
<evidence type="ECO:0000256" key="4">
    <source>
        <dbReference type="PROSITE-ProRule" id="PRU00335"/>
    </source>
</evidence>
<name>A0ABV5HZJ3_9RHOB</name>
<keyword evidence="7" id="KW-1185">Reference proteome</keyword>
<dbReference type="InterPro" id="IPR009057">
    <property type="entry name" value="Homeodomain-like_sf"/>
</dbReference>
<organism evidence="6 7">
    <name type="scientific">Roseovarius ramblicola</name>
    <dbReference type="NCBI Taxonomy" id="2022336"/>
    <lineage>
        <taxon>Bacteria</taxon>
        <taxon>Pseudomonadati</taxon>
        <taxon>Pseudomonadota</taxon>
        <taxon>Alphaproteobacteria</taxon>
        <taxon>Rhodobacterales</taxon>
        <taxon>Roseobacteraceae</taxon>
        <taxon>Roseovarius</taxon>
    </lineage>
</organism>
<feature type="DNA-binding region" description="H-T-H motif" evidence="4">
    <location>
        <begin position="55"/>
        <end position="74"/>
    </location>
</feature>
<comment type="caution">
    <text evidence="6">The sequence shown here is derived from an EMBL/GenBank/DDBJ whole genome shotgun (WGS) entry which is preliminary data.</text>
</comment>